<keyword evidence="4" id="KW-0479">Metal-binding</keyword>
<dbReference type="SMART" id="SM00064">
    <property type="entry name" value="FYVE"/>
    <property type="match status" value="1"/>
</dbReference>
<accession>A0AAU9K5D4</accession>
<feature type="binding site" evidence="11">
    <location>
        <position position="189"/>
    </location>
    <ligand>
        <name>ATP</name>
        <dbReference type="ChEBI" id="CHEBI:30616"/>
    </ligand>
</feature>
<dbReference type="Gene3D" id="3.30.40.10">
    <property type="entry name" value="Zinc/RING finger domain, C3HC4 (zinc finger)"/>
    <property type="match status" value="1"/>
</dbReference>
<dbReference type="PROSITE" id="PS00107">
    <property type="entry name" value="PROTEIN_KINASE_ATP"/>
    <property type="match status" value="1"/>
</dbReference>
<keyword evidence="8 11" id="KW-0067">ATP-binding</keyword>
<evidence type="ECO:0000259" key="12">
    <source>
        <dbReference type="PROSITE" id="PS50011"/>
    </source>
</evidence>
<evidence type="ECO:0000256" key="1">
    <source>
        <dbReference type="ARBA" id="ARBA00001946"/>
    </source>
</evidence>
<evidence type="ECO:0000256" key="2">
    <source>
        <dbReference type="ARBA" id="ARBA00008874"/>
    </source>
</evidence>
<protein>
    <submittedName>
        <fullName evidence="14">Uncharacterized protein</fullName>
    </submittedName>
</protein>
<evidence type="ECO:0000256" key="3">
    <source>
        <dbReference type="ARBA" id="ARBA00022679"/>
    </source>
</evidence>
<keyword evidence="15" id="KW-1185">Reference proteome</keyword>
<comment type="similarity">
    <text evidence="2">Belongs to the protein kinase superfamily. STE Ser/Thr protein kinase family. STE20 subfamily.</text>
</comment>
<proteinExistence type="inferred from homology"/>
<dbReference type="InterPro" id="IPR000719">
    <property type="entry name" value="Prot_kinase_dom"/>
</dbReference>
<dbReference type="PANTHER" id="PTHR45832:SF22">
    <property type="entry name" value="SERINE_THREONINE-PROTEIN KINASE SAMKA-RELATED"/>
    <property type="match status" value="1"/>
</dbReference>
<keyword evidence="3" id="KW-0808">Transferase</keyword>
<dbReference type="Pfam" id="PF00069">
    <property type="entry name" value="Pkinase"/>
    <property type="match status" value="1"/>
</dbReference>
<sequence>MDVFASIFDPHYKCSGCSKTFKLTSKRRKCRICKTIFCRECSIKEKRSGFLSSRRYCKACYSGLSGNLSMLANSQSSILPSHPDSSPKDIENSKINLDDWEVLAIEAGIPSNEVEENKEDIRRVMSLVIEGVAPMPHRESFTIRSHERVELVKRNPEELYQIKGKLGEGGSGAVFYVENKETSEAFALKKIKPKNAKEREQILNEIALTIMSANPNVINYYESYDYNWFLWIVVELMKGSLTDLVLDRAGEISEDTMAYVFREILKGLLFLHRQHRIHRDIKSDNILIALDGSVKVGDFGYAAQLTTEQNKRTTVVGTPSWMAPELITGTLYDVKVDIWSLGIVALEMADGEPPNLHMNPMKALYLTASGVPPTFRNPAKWSANLNNFVNRCLVKSPEERASSEELLAHPFLTNVPENAKELFSQYLNAWVNSKNNRRNAY</sequence>
<reference evidence="14" key="1">
    <citation type="submission" date="2021-09" db="EMBL/GenBank/DDBJ databases">
        <authorList>
            <consortium name="AG Swart"/>
            <person name="Singh M."/>
            <person name="Singh A."/>
            <person name="Seah K."/>
            <person name="Emmerich C."/>
        </authorList>
    </citation>
    <scope>NUCLEOTIDE SEQUENCE</scope>
    <source>
        <strain evidence="14">ATCC30299</strain>
    </source>
</reference>
<feature type="domain" description="FYVE-type" evidence="13">
    <location>
        <begin position="14"/>
        <end position="65"/>
    </location>
</feature>
<dbReference type="PROSITE" id="PS50011">
    <property type="entry name" value="PROTEIN_KINASE_DOM"/>
    <property type="match status" value="1"/>
</dbReference>
<dbReference type="SUPFAM" id="SSF56112">
    <property type="entry name" value="Protein kinase-like (PK-like)"/>
    <property type="match status" value="1"/>
</dbReference>
<comment type="caution">
    <text evidence="14">The sequence shown here is derived from an EMBL/GenBank/DDBJ whole genome shotgun (WGS) entry which is preliminary data.</text>
</comment>
<evidence type="ECO:0000256" key="6">
    <source>
        <dbReference type="ARBA" id="ARBA00022771"/>
    </source>
</evidence>
<evidence type="ECO:0000256" key="11">
    <source>
        <dbReference type="PROSITE-ProRule" id="PRU10141"/>
    </source>
</evidence>
<dbReference type="EMBL" id="CAJZBQ010000047">
    <property type="protein sequence ID" value="CAG9329183.1"/>
    <property type="molecule type" value="Genomic_DNA"/>
</dbReference>
<dbReference type="CDD" id="cd00065">
    <property type="entry name" value="FYVE_like_SF"/>
    <property type="match status" value="1"/>
</dbReference>
<evidence type="ECO:0000256" key="5">
    <source>
        <dbReference type="ARBA" id="ARBA00022741"/>
    </source>
</evidence>
<dbReference type="InterPro" id="IPR017441">
    <property type="entry name" value="Protein_kinase_ATP_BS"/>
</dbReference>
<evidence type="ECO:0000256" key="10">
    <source>
        <dbReference type="PROSITE-ProRule" id="PRU00091"/>
    </source>
</evidence>
<dbReference type="InterPro" id="IPR013083">
    <property type="entry name" value="Znf_RING/FYVE/PHD"/>
</dbReference>
<evidence type="ECO:0000256" key="7">
    <source>
        <dbReference type="ARBA" id="ARBA00022833"/>
    </source>
</evidence>
<dbReference type="Pfam" id="PF01363">
    <property type="entry name" value="FYVE"/>
    <property type="match status" value="1"/>
</dbReference>
<comment type="cofactor">
    <cofactor evidence="1">
        <name>Mg(2+)</name>
        <dbReference type="ChEBI" id="CHEBI:18420"/>
    </cofactor>
</comment>
<dbReference type="InterPro" id="IPR051931">
    <property type="entry name" value="PAK3-like"/>
</dbReference>
<evidence type="ECO:0000256" key="4">
    <source>
        <dbReference type="ARBA" id="ARBA00022723"/>
    </source>
</evidence>
<dbReference type="GO" id="GO:0004672">
    <property type="term" value="F:protein kinase activity"/>
    <property type="evidence" value="ECO:0007669"/>
    <property type="project" value="InterPro"/>
</dbReference>
<evidence type="ECO:0000256" key="9">
    <source>
        <dbReference type="ARBA" id="ARBA00022842"/>
    </source>
</evidence>
<feature type="domain" description="Protein kinase" evidence="12">
    <location>
        <begin position="160"/>
        <end position="412"/>
    </location>
</feature>
<dbReference type="AlphaFoldDB" id="A0AAU9K5D4"/>
<dbReference type="PROSITE" id="PS50178">
    <property type="entry name" value="ZF_FYVE"/>
    <property type="match status" value="1"/>
</dbReference>
<dbReference type="InterPro" id="IPR011009">
    <property type="entry name" value="Kinase-like_dom_sf"/>
</dbReference>
<evidence type="ECO:0000313" key="15">
    <source>
        <dbReference type="Proteomes" id="UP001162131"/>
    </source>
</evidence>
<name>A0AAU9K5D4_9CILI</name>
<dbReference type="Gene3D" id="1.10.510.10">
    <property type="entry name" value="Transferase(Phosphotransferase) domain 1"/>
    <property type="match status" value="1"/>
</dbReference>
<dbReference type="PANTHER" id="PTHR45832">
    <property type="entry name" value="SERINE/THREONINE-PROTEIN KINASE SAMKA-RELATED-RELATED"/>
    <property type="match status" value="1"/>
</dbReference>
<dbReference type="Proteomes" id="UP001162131">
    <property type="component" value="Unassembled WGS sequence"/>
</dbReference>
<keyword evidence="5 11" id="KW-0547">Nucleotide-binding</keyword>
<dbReference type="SUPFAM" id="SSF57903">
    <property type="entry name" value="FYVE/PHD zinc finger"/>
    <property type="match status" value="1"/>
</dbReference>
<dbReference type="FunFam" id="1.10.510.10:FF:000768">
    <property type="entry name" value="Non-specific serine/threonine protein kinase"/>
    <property type="match status" value="1"/>
</dbReference>
<evidence type="ECO:0000313" key="14">
    <source>
        <dbReference type="EMBL" id="CAG9329183.1"/>
    </source>
</evidence>
<dbReference type="GO" id="GO:0008270">
    <property type="term" value="F:zinc ion binding"/>
    <property type="evidence" value="ECO:0007669"/>
    <property type="project" value="UniProtKB-KW"/>
</dbReference>
<dbReference type="InterPro" id="IPR000306">
    <property type="entry name" value="Znf_FYVE"/>
</dbReference>
<keyword evidence="7" id="KW-0862">Zinc</keyword>
<gene>
    <name evidence="14" type="ORF">BSTOLATCC_MIC48012</name>
</gene>
<dbReference type="SMART" id="SM00220">
    <property type="entry name" value="S_TKc"/>
    <property type="match status" value="1"/>
</dbReference>
<organism evidence="14 15">
    <name type="scientific">Blepharisma stoltei</name>
    <dbReference type="NCBI Taxonomy" id="1481888"/>
    <lineage>
        <taxon>Eukaryota</taxon>
        <taxon>Sar</taxon>
        <taxon>Alveolata</taxon>
        <taxon>Ciliophora</taxon>
        <taxon>Postciliodesmatophora</taxon>
        <taxon>Heterotrichea</taxon>
        <taxon>Heterotrichida</taxon>
        <taxon>Blepharismidae</taxon>
        <taxon>Blepharisma</taxon>
    </lineage>
</organism>
<evidence type="ECO:0000256" key="8">
    <source>
        <dbReference type="ARBA" id="ARBA00022840"/>
    </source>
</evidence>
<evidence type="ECO:0000259" key="13">
    <source>
        <dbReference type="PROSITE" id="PS50178"/>
    </source>
</evidence>
<dbReference type="GO" id="GO:0005524">
    <property type="term" value="F:ATP binding"/>
    <property type="evidence" value="ECO:0007669"/>
    <property type="project" value="UniProtKB-UniRule"/>
</dbReference>
<dbReference type="InterPro" id="IPR011011">
    <property type="entry name" value="Znf_FYVE_PHD"/>
</dbReference>
<keyword evidence="9" id="KW-0460">Magnesium</keyword>
<keyword evidence="6 10" id="KW-0863">Zinc-finger</keyword>
<dbReference type="InterPro" id="IPR017455">
    <property type="entry name" value="Znf_FYVE-rel"/>
</dbReference>